<keyword evidence="5 6" id="KW-0408">Iron</keyword>
<sequence>MSRFREALLAAALGAVAVAAQAQDRFPGIGRAATPAEVKAWDIDVRPDFQGLPKGSGSVAKGMEVWEGKCASCHGVFGESNEVFNPLVGGTTDEDIKTGRVANLKRTDYPGRTTLMKVPTVSTLWDYINRAMPWDAPKSLSTEEVYAVTAYMLNLGGIVPDNFVLSDANIAQVQQRMPNRNGMTTAHALWPGGELKGTTKPDVAATACMSNCKVEAKVTSLLPDHARNAHGNLAEQNRLVGAQRGTETTRPPGAQPARAQAVAQAAPPAAGKMPVELLQKNSCTACHSPDRKLVGPSWNDVAGKHAGKADYLVGRIRGGGSGVWGNIPMPPQSIGAAEAGKIAEWLATGAAP</sequence>
<comment type="PTM">
    <text evidence="6">Binds 1 heme c group covalently per subunit.</text>
</comment>
<feature type="binding site" description="covalent" evidence="6">
    <location>
        <position position="329"/>
    </location>
    <ligand>
        <name>heme c</name>
        <dbReference type="ChEBI" id="CHEBI:61717"/>
    </ligand>
</feature>
<evidence type="ECO:0000256" key="2">
    <source>
        <dbReference type="ARBA" id="ARBA00022617"/>
    </source>
</evidence>
<dbReference type="InterPro" id="IPR009056">
    <property type="entry name" value="Cyt_c-like_dom"/>
</dbReference>
<keyword evidence="4" id="KW-0249">Electron transport</keyword>
<dbReference type="PRINTS" id="PR00606">
    <property type="entry name" value="CYTCHROMECID"/>
</dbReference>
<gene>
    <name evidence="9" type="ORF">JI739_14685</name>
</gene>
<feature type="binding site" description="covalent" evidence="6">
    <location>
        <position position="283"/>
    </location>
    <ligand>
        <name>heme c</name>
        <dbReference type="ChEBI" id="CHEBI:61717"/>
    </ligand>
</feature>
<feature type="binding site" description="covalent" evidence="6">
    <location>
        <position position="287"/>
    </location>
    <ligand>
        <name>heme c</name>
        <dbReference type="ChEBI" id="CHEBI:61717"/>
    </ligand>
</feature>
<feature type="domain" description="Cytochrome c" evidence="8">
    <location>
        <begin position="57"/>
        <end position="156"/>
    </location>
</feature>
<accession>A0A936ZQA5</accession>
<dbReference type="Proteomes" id="UP000613011">
    <property type="component" value="Unassembled WGS sequence"/>
</dbReference>
<proteinExistence type="predicted"/>
<dbReference type="Pfam" id="PF13442">
    <property type="entry name" value="Cytochrome_CBB3"/>
    <property type="match status" value="1"/>
</dbReference>
<dbReference type="SUPFAM" id="SSF46626">
    <property type="entry name" value="Cytochrome c"/>
    <property type="match status" value="2"/>
</dbReference>
<dbReference type="AlphaFoldDB" id="A0A936ZQA5"/>
<evidence type="ECO:0000256" key="7">
    <source>
        <dbReference type="SAM" id="SignalP"/>
    </source>
</evidence>
<dbReference type="PANTHER" id="PTHR35008">
    <property type="entry name" value="BLL4482 PROTEIN-RELATED"/>
    <property type="match status" value="1"/>
</dbReference>
<evidence type="ECO:0000256" key="1">
    <source>
        <dbReference type="ARBA" id="ARBA00022448"/>
    </source>
</evidence>
<dbReference type="PROSITE" id="PS51007">
    <property type="entry name" value="CYTC"/>
    <property type="match status" value="2"/>
</dbReference>
<keyword evidence="10" id="KW-1185">Reference proteome</keyword>
<evidence type="ECO:0000256" key="5">
    <source>
        <dbReference type="ARBA" id="ARBA00023004"/>
    </source>
</evidence>
<evidence type="ECO:0000313" key="10">
    <source>
        <dbReference type="Proteomes" id="UP000613011"/>
    </source>
</evidence>
<dbReference type="GO" id="GO:0020037">
    <property type="term" value="F:heme binding"/>
    <property type="evidence" value="ECO:0007669"/>
    <property type="project" value="InterPro"/>
</dbReference>
<dbReference type="RefSeq" id="WP_201684673.1">
    <property type="nucleotide sequence ID" value="NZ_JAEQNA010000005.1"/>
</dbReference>
<reference evidence="9" key="1">
    <citation type="submission" date="2021-01" db="EMBL/GenBank/DDBJ databases">
        <title>Ramlibacter sp. strain AW1 16S ribosomal RNA gene Genome sequencing and assembly.</title>
        <authorList>
            <person name="Kang M."/>
        </authorList>
    </citation>
    <scope>NUCLEOTIDE SEQUENCE</scope>
    <source>
        <strain evidence="9">AW1</strain>
    </source>
</reference>
<keyword evidence="1" id="KW-0813">Transport</keyword>
<feature type="signal peptide" evidence="7">
    <location>
        <begin position="1"/>
        <end position="22"/>
    </location>
</feature>
<organism evidence="9 10">
    <name type="scientific">Ramlibacter aurantiacus</name>
    <dbReference type="NCBI Taxonomy" id="2801330"/>
    <lineage>
        <taxon>Bacteria</taxon>
        <taxon>Pseudomonadati</taxon>
        <taxon>Pseudomonadota</taxon>
        <taxon>Betaproteobacteria</taxon>
        <taxon>Burkholderiales</taxon>
        <taxon>Comamonadaceae</taxon>
        <taxon>Ramlibacter</taxon>
    </lineage>
</organism>
<dbReference type="InterPro" id="IPR036909">
    <property type="entry name" value="Cyt_c-like_dom_sf"/>
</dbReference>
<evidence type="ECO:0000256" key="4">
    <source>
        <dbReference type="ARBA" id="ARBA00022982"/>
    </source>
</evidence>
<comment type="caution">
    <text evidence="9">The sequence shown here is derived from an EMBL/GenBank/DDBJ whole genome shotgun (WGS) entry which is preliminary data.</text>
</comment>
<evidence type="ECO:0000256" key="6">
    <source>
        <dbReference type="PIRSR" id="PIRSR602324-1"/>
    </source>
</evidence>
<keyword evidence="2 6" id="KW-0349">Heme</keyword>
<keyword evidence="3 6" id="KW-0479">Metal-binding</keyword>
<feature type="domain" description="Cytochrome c" evidence="8">
    <location>
        <begin position="266"/>
        <end position="350"/>
    </location>
</feature>
<feature type="chain" id="PRO_5037481884" evidence="7">
    <location>
        <begin position="23"/>
        <end position="352"/>
    </location>
</feature>
<dbReference type="PANTHER" id="PTHR35008:SF8">
    <property type="entry name" value="ALCOHOL DEHYDROGENASE CYTOCHROME C SUBUNIT"/>
    <property type="match status" value="1"/>
</dbReference>
<evidence type="ECO:0000256" key="3">
    <source>
        <dbReference type="ARBA" id="ARBA00022723"/>
    </source>
</evidence>
<dbReference type="InterPro" id="IPR051459">
    <property type="entry name" value="Cytochrome_c-type_DH"/>
</dbReference>
<protein>
    <submittedName>
        <fullName evidence="9">C-type cytochrome</fullName>
    </submittedName>
</protein>
<dbReference type="GO" id="GO:0005506">
    <property type="term" value="F:iron ion binding"/>
    <property type="evidence" value="ECO:0007669"/>
    <property type="project" value="InterPro"/>
</dbReference>
<evidence type="ECO:0000313" key="9">
    <source>
        <dbReference type="EMBL" id="MBL0421600.1"/>
    </source>
</evidence>
<dbReference type="Gene3D" id="1.10.760.10">
    <property type="entry name" value="Cytochrome c-like domain"/>
    <property type="match status" value="2"/>
</dbReference>
<dbReference type="GO" id="GO:0009055">
    <property type="term" value="F:electron transfer activity"/>
    <property type="evidence" value="ECO:0007669"/>
    <property type="project" value="InterPro"/>
</dbReference>
<keyword evidence="7" id="KW-0732">Signal</keyword>
<name>A0A936ZQA5_9BURK</name>
<dbReference type="EMBL" id="JAEQNA010000005">
    <property type="protein sequence ID" value="MBL0421600.1"/>
    <property type="molecule type" value="Genomic_DNA"/>
</dbReference>
<evidence type="ECO:0000259" key="8">
    <source>
        <dbReference type="PROSITE" id="PS51007"/>
    </source>
</evidence>
<dbReference type="InterPro" id="IPR002324">
    <property type="entry name" value="Cyt_c_ID"/>
</dbReference>